<organism evidence="1 2">
    <name type="scientific">Racocetra persica</name>
    <dbReference type="NCBI Taxonomy" id="160502"/>
    <lineage>
        <taxon>Eukaryota</taxon>
        <taxon>Fungi</taxon>
        <taxon>Fungi incertae sedis</taxon>
        <taxon>Mucoromycota</taxon>
        <taxon>Glomeromycotina</taxon>
        <taxon>Glomeromycetes</taxon>
        <taxon>Diversisporales</taxon>
        <taxon>Gigasporaceae</taxon>
        <taxon>Racocetra</taxon>
    </lineage>
</organism>
<dbReference type="Proteomes" id="UP000789920">
    <property type="component" value="Unassembled WGS sequence"/>
</dbReference>
<name>A0ACA9MB97_9GLOM</name>
<reference evidence="1" key="1">
    <citation type="submission" date="2021-06" db="EMBL/GenBank/DDBJ databases">
        <authorList>
            <person name="Kallberg Y."/>
            <person name="Tangrot J."/>
            <person name="Rosling A."/>
        </authorList>
    </citation>
    <scope>NUCLEOTIDE SEQUENCE</scope>
    <source>
        <strain evidence="1">MA461A</strain>
    </source>
</reference>
<keyword evidence="2" id="KW-1185">Reference proteome</keyword>
<feature type="non-terminal residue" evidence="1">
    <location>
        <position position="1"/>
    </location>
</feature>
<dbReference type="EMBL" id="CAJVQC010007629">
    <property type="protein sequence ID" value="CAG8581843.1"/>
    <property type="molecule type" value="Genomic_DNA"/>
</dbReference>
<sequence length="99" mass="12060">LNNFEEMAFGKLPTSTGFSKTCHLFNLLYLAWMLHDRYDYSDKDSPLNMRSEAIQNLYKAWLNYMLTKYQHPLRSRWQYELITAEQYLERREIHVKFVS</sequence>
<accession>A0ACA9MB97</accession>
<evidence type="ECO:0000313" key="2">
    <source>
        <dbReference type="Proteomes" id="UP000789920"/>
    </source>
</evidence>
<evidence type="ECO:0000313" key="1">
    <source>
        <dbReference type="EMBL" id="CAG8581843.1"/>
    </source>
</evidence>
<proteinExistence type="predicted"/>
<protein>
    <submittedName>
        <fullName evidence="1">17674_t:CDS:1</fullName>
    </submittedName>
</protein>
<gene>
    <name evidence="1" type="ORF">RPERSI_LOCUS5176</name>
</gene>
<comment type="caution">
    <text evidence="1">The sequence shown here is derived from an EMBL/GenBank/DDBJ whole genome shotgun (WGS) entry which is preliminary data.</text>
</comment>